<evidence type="ECO:0000313" key="10">
    <source>
        <dbReference type="Proteomes" id="UP000001554"/>
    </source>
</evidence>
<evidence type="ECO:0000256" key="1">
    <source>
        <dbReference type="ARBA" id="ARBA00004123"/>
    </source>
</evidence>
<dbReference type="FunFam" id="3.30.160.60:FF:002319">
    <property type="entry name" value="Uncharacterized protein"/>
    <property type="match status" value="1"/>
</dbReference>
<evidence type="ECO:0000256" key="6">
    <source>
        <dbReference type="ARBA" id="ARBA00023242"/>
    </source>
</evidence>
<dbReference type="RefSeq" id="XP_035662230.1">
    <property type="nucleotide sequence ID" value="XM_035806337.1"/>
</dbReference>
<evidence type="ECO:0000256" key="2">
    <source>
        <dbReference type="ARBA" id="ARBA00022723"/>
    </source>
</evidence>
<gene>
    <name evidence="11" type="primary">LOC118406367</name>
</gene>
<feature type="region of interest" description="Disordered" evidence="8">
    <location>
        <begin position="496"/>
        <end position="534"/>
    </location>
</feature>
<dbReference type="KEGG" id="bfo:118406367"/>
<feature type="domain" description="C2H2-type" evidence="9">
    <location>
        <begin position="458"/>
        <end position="485"/>
    </location>
</feature>
<feature type="domain" description="C2H2-type" evidence="9">
    <location>
        <begin position="427"/>
        <end position="454"/>
    </location>
</feature>
<dbReference type="GO" id="GO:0006357">
    <property type="term" value="P:regulation of transcription by RNA polymerase II"/>
    <property type="evidence" value="ECO:0000318"/>
    <property type="project" value="GO_Central"/>
</dbReference>
<dbReference type="FunFam" id="3.30.160.60:FF:004511">
    <property type="match status" value="1"/>
</dbReference>
<accession>A0A9J7HMD0</accession>
<dbReference type="Gene3D" id="3.30.160.60">
    <property type="entry name" value="Classic Zinc Finger"/>
    <property type="match status" value="5"/>
</dbReference>
<evidence type="ECO:0000259" key="9">
    <source>
        <dbReference type="PROSITE" id="PS50157"/>
    </source>
</evidence>
<proteinExistence type="predicted"/>
<dbReference type="GO" id="GO:0005634">
    <property type="term" value="C:nucleus"/>
    <property type="evidence" value="ECO:0007669"/>
    <property type="project" value="UniProtKB-SubCell"/>
</dbReference>
<sequence>MVWLEHSMSIHQEIICGLSHEVTIAVLPRLNMEELMFELNRRIQNLDKENSIKDRLVSILRDVMLEEYRQVKKKSQISSPDEMNIPKELELNTDQEQLTGNIDSAVLSTPTVTSLIQLNTHDHIEEEGITMMSLTEDEAAKACHDELNIDSPTFSQPVLDTINPKSNSSTEKLLEGDKTCEETSLASCELSPEHNDVREWQYYLPEDDQIGQVSQQPNMHHFERCTDEGSRETGFSNNGHEQRVKDSSEDTPLAPYEPTLDHSEVHIKMECHVSKDYQVRQSTKPSSSDHLVDRQSGSINSGHEQSKDQSDKHNDILACEEMSSLAPFNNIQTNHKPYVCNVCGLRTMYPHNLAKHMQRHTGEKTFMCGECGYRAYHKYRLVEHMRTHTGEKPYKCNLCSFKAAFKGGLRKHMKNHANGKQIDAQPYSCAICDHRTYRMSDMKRHMKAHTGDTEVKPYECEECDYRTTHKKLLTRHRKRHTGERPYRTSHKLTSTLGMGVTPVRDPTKQLTDKGGVTPVSDPTGQLTSLPLLQA</sequence>
<feature type="domain" description="C2H2-type" evidence="9">
    <location>
        <begin position="366"/>
        <end position="393"/>
    </location>
</feature>
<evidence type="ECO:0000256" key="4">
    <source>
        <dbReference type="ARBA" id="ARBA00022771"/>
    </source>
</evidence>
<evidence type="ECO:0000256" key="3">
    <source>
        <dbReference type="ARBA" id="ARBA00022737"/>
    </source>
</evidence>
<reference evidence="11" key="2">
    <citation type="submission" date="2025-08" db="UniProtKB">
        <authorList>
            <consortium name="RefSeq"/>
        </authorList>
    </citation>
    <scope>IDENTIFICATION</scope>
    <source>
        <strain evidence="11">S238N-H82</strain>
        <tissue evidence="11">Testes</tissue>
    </source>
</reference>
<evidence type="ECO:0000313" key="11">
    <source>
        <dbReference type="RefSeq" id="XP_035662230.1"/>
    </source>
</evidence>
<dbReference type="InterPro" id="IPR013087">
    <property type="entry name" value="Znf_C2H2_type"/>
</dbReference>
<dbReference type="GO" id="GO:0008270">
    <property type="term" value="F:zinc ion binding"/>
    <property type="evidence" value="ECO:0007669"/>
    <property type="project" value="UniProtKB-KW"/>
</dbReference>
<dbReference type="PROSITE" id="PS50157">
    <property type="entry name" value="ZINC_FINGER_C2H2_2"/>
    <property type="match status" value="5"/>
</dbReference>
<dbReference type="Pfam" id="PF00096">
    <property type="entry name" value="zf-C2H2"/>
    <property type="match status" value="2"/>
</dbReference>
<dbReference type="GeneID" id="118406367"/>
<dbReference type="FunFam" id="3.30.160.60:FF:002086">
    <property type="entry name" value="Uncharacterized protein"/>
    <property type="match status" value="1"/>
</dbReference>
<dbReference type="AlphaFoldDB" id="A0A9J7HMD0"/>
<keyword evidence="5" id="KW-0862">Zinc</keyword>
<feature type="domain" description="C2H2-type" evidence="9">
    <location>
        <begin position="394"/>
        <end position="421"/>
    </location>
</feature>
<evidence type="ECO:0000256" key="7">
    <source>
        <dbReference type="PROSITE-ProRule" id="PRU00042"/>
    </source>
</evidence>
<feature type="domain" description="C2H2-type" evidence="9">
    <location>
        <begin position="338"/>
        <end position="365"/>
    </location>
</feature>
<reference evidence="10" key="1">
    <citation type="journal article" date="2020" name="Nat. Ecol. Evol.">
        <title>Deeply conserved synteny resolves early events in vertebrate evolution.</title>
        <authorList>
            <person name="Simakov O."/>
            <person name="Marletaz F."/>
            <person name="Yue J.X."/>
            <person name="O'Connell B."/>
            <person name="Jenkins J."/>
            <person name="Brandt A."/>
            <person name="Calef R."/>
            <person name="Tung C.H."/>
            <person name="Huang T.K."/>
            <person name="Schmutz J."/>
            <person name="Satoh N."/>
            <person name="Yu J.K."/>
            <person name="Putnam N.H."/>
            <person name="Green R.E."/>
            <person name="Rokhsar D.S."/>
        </authorList>
    </citation>
    <scope>NUCLEOTIDE SEQUENCE [LARGE SCALE GENOMIC DNA]</scope>
    <source>
        <strain evidence="10">S238N-H82</strain>
    </source>
</reference>
<name>A0A9J7HMD0_BRAFL</name>
<keyword evidence="3" id="KW-0677">Repeat</keyword>
<dbReference type="FunFam" id="3.30.160.60:FF:003711">
    <property type="match status" value="1"/>
</dbReference>
<organism evidence="10 11">
    <name type="scientific">Branchiostoma floridae</name>
    <name type="common">Florida lancelet</name>
    <name type="synonym">Amphioxus</name>
    <dbReference type="NCBI Taxonomy" id="7739"/>
    <lineage>
        <taxon>Eukaryota</taxon>
        <taxon>Metazoa</taxon>
        <taxon>Chordata</taxon>
        <taxon>Cephalochordata</taxon>
        <taxon>Leptocardii</taxon>
        <taxon>Amphioxiformes</taxon>
        <taxon>Branchiostomatidae</taxon>
        <taxon>Branchiostoma</taxon>
    </lineage>
</organism>
<dbReference type="InterPro" id="IPR036236">
    <property type="entry name" value="Znf_C2H2_sf"/>
</dbReference>
<keyword evidence="6" id="KW-0539">Nucleus</keyword>
<evidence type="ECO:0000256" key="8">
    <source>
        <dbReference type="SAM" id="MobiDB-lite"/>
    </source>
</evidence>
<comment type="subcellular location">
    <subcellularLocation>
        <location evidence="1">Nucleus</location>
    </subcellularLocation>
</comment>
<dbReference type="SMART" id="SM00355">
    <property type="entry name" value="ZnF_C2H2"/>
    <property type="match status" value="5"/>
</dbReference>
<keyword evidence="2" id="KW-0479">Metal-binding</keyword>
<dbReference type="FunFam" id="3.30.160.60:FF:002068">
    <property type="entry name" value="LD31554p"/>
    <property type="match status" value="1"/>
</dbReference>
<dbReference type="Proteomes" id="UP000001554">
    <property type="component" value="Chromosome 19"/>
</dbReference>
<dbReference type="OMA" id="QHHMSEE"/>
<feature type="region of interest" description="Disordered" evidence="8">
    <location>
        <begin position="226"/>
        <end position="265"/>
    </location>
</feature>
<dbReference type="OrthoDB" id="10004641at2759"/>
<feature type="compositionally biased region" description="Polar residues" evidence="8">
    <location>
        <begin position="520"/>
        <end position="534"/>
    </location>
</feature>
<protein>
    <submittedName>
        <fullName evidence="11">Zinc finger protein 569-like</fullName>
    </submittedName>
</protein>
<dbReference type="PANTHER" id="PTHR24381:SF393">
    <property type="entry name" value="CHROMATIN-LINKED ADAPTOR FOR MSL PROTEINS, ISOFORM B"/>
    <property type="match status" value="1"/>
</dbReference>
<dbReference type="GO" id="GO:0000981">
    <property type="term" value="F:DNA-binding transcription factor activity, RNA polymerase II-specific"/>
    <property type="evidence" value="ECO:0000318"/>
    <property type="project" value="GO_Central"/>
</dbReference>
<feature type="region of interest" description="Disordered" evidence="8">
    <location>
        <begin position="278"/>
        <end position="312"/>
    </location>
</feature>
<dbReference type="PANTHER" id="PTHR24381">
    <property type="entry name" value="ZINC FINGER PROTEIN"/>
    <property type="match status" value="1"/>
</dbReference>
<keyword evidence="4 7" id="KW-0863">Zinc-finger</keyword>
<feature type="compositionally biased region" description="Polar residues" evidence="8">
    <location>
        <begin position="279"/>
        <end position="303"/>
    </location>
</feature>
<keyword evidence="10" id="KW-1185">Reference proteome</keyword>
<dbReference type="SUPFAM" id="SSF57667">
    <property type="entry name" value="beta-beta-alpha zinc fingers"/>
    <property type="match status" value="3"/>
</dbReference>
<evidence type="ECO:0000256" key="5">
    <source>
        <dbReference type="ARBA" id="ARBA00022833"/>
    </source>
</evidence>